<gene>
    <name evidence="10" type="ORF">FH972_021544</name>
</gene>
<comment type="catalytic activity">
    <reaction evidence="1">
        <text>Hydrolysis of terminal non-reducing alpha-L-arabinofuranoside residues in alpha-L-arabinosides.</text>
        <dbReference type="EC" id="3.2.1.55"/>
    </reaction>
</comment>
<dbReference type="SUPFAM" id="SSF101278">
    <property type="entry name" value="N-terminal domain of adenylylcyclase associated protein, CAP"/>
    <property type="match status" value="1"/>
</dbReference>
<dbReference type="OrthoDB" id="77251at2759"/>
<dbReference type="GO" id="GO:0046373">
    <property type="term" value="P:L-arabinose metabolic process"/>
    <property type="evidence" value="ECO:0007669"/>
    <property type="project" value="InterPro"/>
</dbReference>
<dbReference type="GO" id="GO:0007010">
    <property type="term" value="P:cytoskeleton organization"/>
    <property type="evidence" value="ECO:0007669"/>
    <property type="project" value="InterPro"/>
</dbReference>
<evidence type="ECO:0000256" key="3">
    <source>
        <dbReference type="ARBA" id="ARBA00012670"/>
    </source>
</evidence>
<keyword evidence="5" id="KW-0119">Carbohydrate metabolism</keyword>
<keyword evidence="11" id="KW-1185">Reference proteome</keyword>
<dbReference type="InterPro" id="IPR018106">
    <property type="entry name" value="CAP_CS_N"/>
</dbReference>
<dbReference type="InterPro" id="IPR055235">
    <property type="entry name" value="ASD1_cat"/>
</dbReference>
<evidence type="ECO:0000256" key="2">
    <source>
        <dbReference type="ARBA" id="ARBA00007186"/>
    </source>
</evidence>
<dbReference type="InterPro" id="IPR016098">
    <property type="entry name" value="CAP/MinC_C"/>
</dbReference>
<dbReference type="InterPro" id="IPR010720">
    <property type="entry name" value="Alpha-L-AF_C"/>
</dbReference>
<dbReference type="PROSITE" id="PS01088">
    <property type="entry name" value="CAP_1"/>
    <property type="match status" value="1"/>
</dbReference>
<dbReference type="EC" id="3.2.1.55" evidence="3"/>
<dbReference type="InterPro" id="IPR017901">
    <property type="entry name" value="C-CAP_CF_C-like"/>
</dbReference>
<organism evidence="10 11">
    <name type="scientific">Carpinus fangiana</name>
    <dbReference type="NCBI Taxonomy" id="176857"/>
    <lineage>
        <taxon>Eukaryota</taxon>
        <taxon>Viridiplantae</taxon>
        <taxon>Streptophyta</taxon>
        <taxon>Embryophyta</taxon>
        <taxon>Tracheophyta</taxon>
        <taxon>Spermatophyta</taxon>
        <taxon>Magnoliopsida</taxon>
        <taxon>eudicotyledons</taxon>
        <taxon>Gunneridae</taxon>
        <taxon>Pentapetalae</taxon>
        <taxon>rosids</taxon>
        <taxon>fabids</taxon>
        <taxon>Fagales</taxon>
        <taxon>Betulaceae</taxon>
        <taxon>Carpinus</taxon>
    </lineage>
</organism>
<proteinExistence type="inferred from homology"/>
<name>A0A5N6KPL2_9ROSI</name>
<evidence type="ECO:0000256" key="8">
    <source>
        <dbReference type="SAM" id="MobiDB-lite"/>
    </source>
</evidence>
<feature type="domain" description="C-CAP/cofactor C-like" evidence="9">
    <location>
        <begin position="790"/>
        <end position="940"/>
    </location>
</feature>
<sequence length="960" mass="104493">MTSFTKIADSAPASISVNASHKLSKINDNIYGGFIEHMGRCIYGGVYDPGNPLSDEDGFRKDFIQVMKDLKAPVMRYPGGNFTATYHWLDGVGPKDQRPSRPELAWLGRETNQFGTDEFMKWCKVVGTEPFLCFNFGTGTLDEALAWLEYCNSDRDTYYANLRRKNGHEAPYNVKYWALGNETYGKWQVLEDTKESYAKKAYQWAKAIKMLDPSVQLVLCGEKGYDEWDEYVLKYCLKPHISELGGDINKPLISMHSIHAYTRGATHNMNATAPRNAERAIQICASLIDYARITNNIPSSVPQQQVCFDEWNAWDPKAWPGEEGAEQIYDLSDALAVAVWLNVFVRQSKYVGMANIAQSANVLSPIITHKDGLVKQSIWHPLWLFSNYMRGHTVAAHVCCGEYEGDTEPAWVRGAIETPWLDVSSVLADDGTMNLAVVNIHESTDFTVDLSGVKEGAVEVNTVTGNNVKALNSKDQEGVTLKTSSWDGKGKFTFGKHSFTLLRWKTAPARFNVCIPCIPARSGTPLPSVAAMAASGAGMNNFATLIKRLDAATSRLEDIATSITQSTPSTSVGSKAVEPSASAASHTIPITSPSGPSTPAAAPSAPGPVREDLPASVTEFDTIVKDDLDHFDKISQGLGGLALDIRKVLLVATKAKKPAQDSPAYADLLSGLQQGIGAVMEIRDKNRKCPQENHLAVVGEGVSMLAWVTIEPKPADYIGDVLGGAQLYGPGGDMSSVFADLNRGEAVTSGLKKVDKSQMTHKNPSLRASAAESPSPSVNRGKSPTPNRKPDALKTKKPCRCELDGNKWLVEHYDQNDLPAGQPIEIQAEKHQSILITRCKATTVKVIGKANAISIDNCSRLDLLVESLVSTVDVVNAANFRLQILGTLPSISLDKVDGATVFLSKDSLATEVYSSKCTSINITLPPAGDDDDSVECPVPEQIKTWVENGKLMNEIVKQEG</sequence>
<comment type="similarity">
    <text evidence="2">Belongs to the glycosyl hydrolase 51 family.</text>
</comment>
<dbReference type="SUPFAM" id="SSF69340">
    <property type="entry name" value="C-terminal domain of adenylylcyclase associated protein"/>
    <property type="match status" value="1"/>
</dbReference>
<dbReference type="Gene3D" id="2.160.20.70">
    <property type="match status" value="1"/>
</dbReference>
<feature type="region of interest" description="Disordered" evidence="8">
    <location>
        <begin position="752"/>
        <end position="795"/>
    </location>
</feature>
<dbReference type="InterPro" id="IPR036223">
    <property type="entry name" value="CAP_C_sf"/>
</dbReference>
<evidence type="ECO:0000256" key="5">
    <source>
        <dbReference type="ARBA" id="ARBA00023277"/>
    </source>
</evidence>
<dbReference type="Gene3D" id="2.60.40.1180">
    <property type="entry name" value="Golgi alpha-mannosidase II"/>
    <property type="match status" value="1"/>
</dbReference>
<dbReference type="FunFam" id="2.160.20.70:FF:000008">
    <property type="entry name" value="Adenylyl cyclase-associated protein"/>
    <property type="match status" value="1"/>
</dbReference>
<feature type="compositionally biased region" description="Low complexity" evidence="8">
    <location>
        <begin position="588"/>
        <end position="608"/>
    </location>
</feature>
<dbReference type="Pfam" id="PF08603">
    <property type="entry name" value="CAP_C"/>
    <property type="match status" value="1"/>
</dbReference>
<evidence type="ECO:0000256" key="6">
    <source>
        <dbReference type="ARBA" id="ARBA00023295"/>
    </source>
</evidence>
<feature type="compositionally biased region" description="Polar residues" evidence="8">
    <location>
        <begin position="564"/>
        <end position="573"/>
    </location>
</feature>
<dbReference type="InterPro" id="IPR013992">
    <property type="entry name" value="Adenylate_cyclase-assoc_CAP_N"/>
</dbReference>
<dbReference type="EMBL" id="VIBQ01000009">
    <property type="protein sequence ID" value="KAB8337242.1"/>
    <property type="molecule type" value="Genomic_DNA"/>
</dbReference>
<dbReference type="InterPro" id="IPR013912">
    <property type="entry name" value="Adenylate_cyclase-assoc_CAP_C"/>
</dbReference>
<evidence type="ECO:0000256" key="1">
    <source>
        <dbReference type="ARBA" id="ARBA00001462"/>
    </source>
</evidence>
<evidence type="ECO:0000259" key="9">
    <source>
        <dbReference type="PROSITE" id="PS51329"/>
    </source>
</evidence>
<comment type="function">
    <text evidence="7">Alpha-L-arabinofuranosidase involved in the degradation of arabinoxylan, a major component of plant hemicellulose. Acts only on small linear 1,5-alpha-linked L-arabinofuranosyl oligosaccharides.</text>
</comment>
<dbReference type="Gene3D" id="3.20.20.80">
    <property type="entry name" value="Glycosidases"/>
    <property type="match status" value="1"/>
</dbReference>
<dbReference type="InterPro" id="IPR053950">
    <property type="entry name" value="CAP_N"/>
</dbReference>
<dbReference type="Gene3D" id="1.25.40.330">
    <property type="entry name" value="Adenylate cyclase-associated CAP, N-terminal domain"/>
    <property type="match status" value="1"/>
</dbReference>
<evidence type="ECO:0000256" key="7">
    <source>
        <dbReference type="ARBA" id="ARBA00037415"/>
    </source>
</evidence>
<evidence type="ECO:0000256" key="4">
    <source>
        <dbReference type="ARBA" id="ARBA00022801"/>
    </source>
</evidence>
<dbReference type="GO" id="GO:0003779">
    <property type="term" value="F:actin binding"/>
    <property type="evidence" value="ECO:0007669"/>
    <property type="project" value="InterPro"/>
</dbReference>
<evidence type="ECO:0000313" key="11">
    <source>
        <dbReference type="Proteomes" id="UP000327013"/>
    </source>
</evidence>
<evidence type="ECO:0000313" key="10">
    <source>
        <dbReference type="EMBL" id="KAB8337242.1"/>
    </source>
</evidence>
<dbReference type="Proteomes" id="UP000327013">
    <property type="component" value="Unassembled WGS sequence"/>
</dbReference>
<dbReference type="SUPFAM" id="SSF51445">
    <property type="entry name" value="(Trans)glycosidases"/>
    <property type="match status" value="1"/>
</dbReference>
<dbReference type="InterPro" id="IPR006599">
    <property type="entry name" value="CARP_motif"/>
</dbReference>
<dbReference type="GO" id="GO:0000272">
    <property type="term" value="P:polysaccharide catabolic process"/>
    <property type="evidence" value="ECO:0007669"/>
    <property type="project" value="TreeGrafter"/>
</dbReference>
<feature type="region of interest" description="Disordered" evidence="8">
    <location>
        <begin position="564"/>
        <end position="612"/>
    </location>
</feature>
<feature type="compositionally biased region" description="Polar residues" evidence="8">
    <location>
        <begin position="772"/>
        <end position="786"/>
    </location>
</feature>
<dbReference type="GO" id="GO:0046556">
    <property type="term" value="F:alpha-L-arabinofuranosidase activity"/>
    <property type="evidence" value="ECO:0007669"/>
    <property type="project" value="UniProtKB-EC"/>
</dbReference>
<protein>
    <recommendedName>
        <fullName evidence="3">non-reducing end alpha-L-arabinofuranosidase</fullName>
        <ecNumber evidence="3">3.2.1.55</ecNumber>
    </recommendedName>
</protein>
<dbReference type="PANTHER" id="PTHR43576:SF3">
    <property type="entry name" value="ALPHA-L-ARABINOFURANOSIDASE C"/>
    <property type="match status" value="1"/>
</dbReference>
<keyword evidence="4" id="KW-0378">Hydrolase</keyword>
<dbReference type="SUPFAM" id="SSF51011">
    <property type="entry name" value="Glycosyl hydrolase domain"/>
    <property type="match status" value="1"/>
</dbReference>
<comment type="caution">
    <text evidence="10">The sequence shown here is derived from an EMBL/GenBank/DDBJ whole genome shotgun (WGS) entry which is preliminary data.</text>
</comment>
<dbReference type="InterPro" id="IPR017853">
    <property type="entry name" value="GH"/>
</dbReference>
<dbReference type="InterPro" id="IPR036222">
    <property type="entry name" value="CAP_N_sf"/>
</dbReference>
<dbReference type="SMART" id="SM00813">
    <property type="entry name" value="Alpha-L-AF_C"/>
    <property type="match status" value="1"/>
</dbReference>
<dbReference type="Pfam" id="PF06964">
    <property type="entry name" value="Alpha-L-AF_C"/>
    <property type="match status" value="1"/>
</dbReference>
<reference evidence="10 11" key="1">
    <citation type="submission" date="2019-06" db="EMBL/GenBank/DDBJ databases">
        <title>A chromosomal-level reference genome of Carpinus fangiana (Coryloideae, Betulaceae).</title>
        <authorList>
            <person name="Yang X."/>
            <person name="Wang Z."/>
            <person name="Zhang L."/>
            <person name="Hao G."/>
            <person name="Liu J."/>
            <person name="Yang Y."/>
        </authorList>
    </citation>
    <scope>NUCLEOTIDE SEQUENCE [LARGE SCALE GENOMIC DNA]</scope>
    <source>
        <strain evidence="10">Cfa_2016G</strain>
        <tissue evidence="10">Leaf</tissue>
    </source>
</reference>
<keyword evidence="6" id="KW-0326">Glycosidase</keyword>
<dbReference type="PROSITE" id="PS51329">
    <property type="entry name" value="C_CAP_COFACTOR_C"/>
    <property type="match status" value="1"/>
</dbReference>
<dbReference type="SMART" id="SM00673">
    <property type="entry name" value="CARP"/>
    <property type="match status" value="2"/>
</dbReference>
<accession>A0A5N6KPL2</accession>
<dbReference type="Pfam" id="PF01213">
    <property type="entry name" value="CAP_N-CM"/>
    <property type="match status" value="1"/>
</dbReference>
<dbReference type="PANTHER" id="PTHR43576">
    <property type="entry name" value="ALPHA-L-ARABINOFURANOSIDASE C-RELATED"/>
    <property type="match status" value="1"/>
</dbReference>
<dbReference type="AlphaFoldDB" id="A0A5N6KPL2"/>
<dbReference type="Pfam" id="PF22848">
    <property type="entry name" value="ASD1_dom"/>
    <property type="match status" value="1"/>
</dbReference>
<dbReference type="InterPro" id="IPR013780">
    <property type="entry name" value="Glyco_hydro_b"/>
</dbReference>
<dbReference type="Pfam" id="PF21938">
    <property type="entry name" value="CAP_N"/>
    <property type="match status" value="1"/>
</dbReference>